<feature type="chain" id="PRO_5012544945" evidence="1">
    <location>
        <begin position="21"/>
        <end position="145"/>
    </location>
</feature>
<proteinExistence type="predicted"/>
<evidence type="ECO:0000313" key="3">
    <source>
        <dbReference type="EMBL" id="SHG93236.1"/>
    </source>
</evidence>
<gene>
    <name evidence="2" type="ORF">BC624_105126</name>
    <name evidence="3" type="ORF">SAMN05443373_105126</name>
</gene>
<dbReference type="AlphaFoldDB" id="A0A1M5NUH0"/>
<feature type="signal peptide" evidence="1">
    <location>
        <begin position="1"/>
        <end position="20"/>
    </location>
</feature>
<dbReference type="OrthoDB" id="981626at2"/>
<accession>A0A1M5NUH0</accession>
<reference evidence="4" key="2">
    <citation type="submission" date="2016-11" db="EMBL/GenBank/DDBJ databases">
        <authorList>
            <person name="Varghese N."/>
            <person name="Submissions S."/>
        </authorList>
    </citation>
    <scope>NUCLEOTIDE SEQUENCE [LARGE SCALE GENOMIC DNA]</scope>
    <source>
        <strain evidence="4">DSM 19729</strain>
    </source>
</reference>
<evidence type="ECO:0000313" key="4">
    <source>
        <dbReference type="Proteomes" id="UP000184384"/>
    </source>
</evidence>
<keyword evidence="5" id="KW-1185">Reference proteome</keyword>
<dbReference type="InterPro" id="IPR036249">
    <property type="entry name" value="Thioredoxin-like_sf"/>
</dbReference>
<dbReference type="Pfam" id="PF13899">
    <property type="entry name" value="Thioredoxin_7"/>
    <property type="match status" value="1"/>
</dbReference>
<protein>
    <submittedName>
        <fullName evidence="2 3">Thioredoxin-like</fullName>
    </submittedName>
</protein>
<evidence type="ECO:0000313" key="5">
    <source>
        <dbReference type="Proteomes" id="UP000237771"/>
    </source>
</evidence>
<dbReference type="Proteomes" id="UP000184384">
    <property type="component" value="Unassembled WGS sequence"/>
</dbReference>
<dbReference type="SUPFAM" id="SSF52833">
    <property type="entry name" value="Thioredoxin-like"/>
    <property type="match status" value="1"/>
</dbReference>
<name>A0A1M5NUH0_9FLAO</name>
<evidence type="ECO:0000256" key="1">
    <source>
        <dbReference type="SAM" id="SignalP"/>
    </source>
</evidence>
<dbReference type="STRING" id="280093.SAMN05443373_105126"/>
<keyword evidence="1" id="KW-0732">Signal</keyword>
<dbReference type="RefSeq" id="WP_072943117.1">
    <property type="nucleotide sequence ID" value="NZ_FQWO01000005.1"/>
</dbReference>
<dbReference type="Proteomes" id="UP000237771">
    <property type="component" value="Unassembled WGS sequence"/>
</dbReference>
<dbReference type="EMBL" id="PVUB01000005">
    <property type="protein sequence ID" value="PRZ23404.1"/>
    <property type="molecule type" value="Genomic_DNA"/>
</dbReference>
<dbReference type="EMBL" id="FQWO01000005">
    <property type="protein sequence ID" value="SHG93236.1"/>
    <property type="molecule type" value="Genomic_DNA"/>
</dbReference>
<reference evidence="3" key="1">
    <citation type="submission" date="2016-11" db="EMBL/GenBank/DDBJ databases">
        <authorList>
            <person name="Jaros S."/>
            <person name="Januszkiewicz K."/>
            <person name="Wedrychowicz H."/>
        </authorList>
    </citation>
    <scope>NUCLEOTIDE SEQUENCE [LARGE SCALE GENOMIC DNA]</scope>
    <source>
        <strain evidence="3">DSM 19729</strain>
    </source>
</reference>
<reference evidence="2 5" key="3">
    <citation type="submission" date="2018-03" db="EMBL/GenBank/DDBJ databases">
        <title>Genomic Encyclopedia of Archaeal and Bacterial Type Strains, Phase II (KMG-II): from individual species to whole genera.</title>
        <authorList>
            <person name="Goeker M."/>
        </authorList>
    </citation>
    <scope>NUCLEOTIDE SEQUENCE [LARGE SCALE GENOMIC DNA]</scope>
    <source>
        <strain evidence="2 5">DSM 17797</strain>
    </source>
</reference>
<organism evidence="3 4">
    <name type="scientific">Flavobacterium granuli</name>
    <dbReference type="NCBI Taxonomy" id="280093"/>
    <lineage>
        <taxon>Bacteria</taxon>
        <taxon>Pseudomonadati</taxon>
        <taxon>Bacteroidota</taxon>
        <taxon>Flavobacteriia</taxon>
        <taxon>Flavobacteriales</taxon>
        <taxon>Flavobacteriaceae</taxon>
        <taxon>Flavobacterium</taxon>
    </lineage>
</organism>
<sequence>MKNKITFLLLFITAMGYSQVWNTNFNLAKEDSLSKNIPILLVFSGSDWCAPCIKLDTNIWQSAEFKAYAAEKLILVRADFPKKKQNQLQDQIKKQNQDLAEIYNKEGIFPLVLLLDNTGKILGATSYKNVPPKEYISLLNSFIKP</sequence>
<dbReference type="Gene3D" id="3.40.30.10">
    <property type="entry name" value="Glutaredoxin"/>
    <property type="match status" value="1"/>
</dbReference>
<evidence type="ECO:0000313" key="2">
    <source>
        <dbReference type="EMBL" id="PRZ23404.1"/>
    </source>
</evidence>